<dbReference type="GO" id="GO:0031267">
    <property type="term" value="F:small GTPase binding"/>
    <property type="evidence" value="ECO:0007669"/>
    <property type="project" value="TreeGrafter"/>
</dbReference>
<dbReference type="GO" id="GO:0099518">
    <property type="term" value="P:vesicle cytoskeletal trafficking"/>
    <property type="evidence" value="ECO:0007669"/>
    <property type="project" value="TreeGrafter"/>
</dbReference>
<organism evidence="2 3">
    <name type="scientific">Dracunculus medinensis</name>
    <name type="common">Guinea worm</name>
    <dbReference type="NCBI Taxonomy" id="318479"/>
    <lineage>
        <taxon>Eukaryota</taxon>
        <taxon>Metazoa</taxon>
        <taxon>Ecdysozoa</taxon>
        <taxon>Nematoda</taxon>
        <taxon>Chromadorea</taxon>
        <taxon>Rhabditida</taxon>
        <taxon>Spirurina</taxon>
        <taxon>Dracunculoidea</taxon>
        <taxon>Dracunculidae</taxon>
        <taxon>Dracunculus</taxon>
    </lineage>
</organism>
<dbReference type="OrthoDB" id="5583482at2759"/>
<dbReference type="STRING" id="318479.A0A3P7Q2M2"/>
<dbReference type="InterPro" id="IPR038830">
    <property type="entry name" value="CCDC186"/>
</dbReference>
<protein>
    <submittedName>
        <fullName evidence="2">Uncharacterized protein</fullName>
    </submittedName>
</protein>
<dbReference type="PANTHER" id="PTHR18911:SF5">
    <property type="entry name" value="COILED-COIL DOMAIN-CONTAINING PROTEIN 186"/>
    <property type="match status" value="1"/>
</dbReference>
<dbReference type="AlphaFoldDB" id="A0A3P7Q2M2"/>
<evidence type="ECO:0000256" key="1">
    <source>
        <dbReference type="SAM" id="Coils"/>
    </source>
</evidence>
<reference evidence="2 3" key="1">
    <citation type="submission" date="2018-11" db="EMBL/GenBank/DDBJ databases">
        <authorList>
            <consortium name="Pathogen Informatics"/>
        </authorList>
    </citation>
    <scope>NUCLEOTIDE SEQUENCE [LARGE SCALE GENOMIC DNA]</scope>
</reference>
<proteinExistence type="predicted"/>
<gene>
    <name evidence="2" type="ORF">DME_LOCUS6331</name>
</gene>
<dbReference type="GO" id="GO:0005802">
    <property type="term" value="C:trans-Golgi network"/>
    <property type="evidence" value="ECO:0007669"/>
    <property type="project" value="TreeGrafter"/>
</dbReference>
<keyword evidence="3" id="KW-1185">Reference proteome</keyword>
<accession>A0A3P7Q2M2</accession>
<keyword evidence="1" id="KW-0175">Coiled coil</keyword>
<feature type="coiled-coil region" evidence="1">
    <location>
        <begin position="173"/>
        <end position="200"/>
    </location>
</feature>
<feature type="coiled-coil region" evidence="1">
    <location>
        <begin position="56"/>
        <end position="90"/>
    </location>
</feature>
<evidence type="ECO:0000313" key="3">
    <source>
        <dbReference type="Proteomes" id="UP000274756"/>
    </source>
</evidence>
<dbReference type="PANTHER" id="PTHR18911">
    <property type="entry name" value="CTCL TUMOR ANTIGEN HD-CL-01"/>
    <property type="match status" value="1"/>
</dbReference>
<evidence type="ECO:0000313" key="2">
    <source>
        <dbReference type="EMBL" id="VDN56358.1"/>
    </source>
</evidence>
<sequence length="203" mass="23306">MTRELDETRNEKEVIKRKNTSALKVFIVQASSISSADIGNRPPAHSSLEDCSSNIQQQMIEKIVQLQRQLARKQNKIDFLEEHVRQCTEELRKKTKIIQNYALREEASLLLPEDDLTKVYYFFFIPQVPMKKNGGIPLFGNIFANADRKSELELAIELNSRLQAVLEDILHKNITLKNNIDTLGEEISRLSRENRQLALANAS</sequence>
<dbReference type="Proteomes" id="UP000274756">
    <property type="component" value="Unassembled WGS sequence"/>
</dbReference>
<name>A0A3P7Q2M2_DRAME</name>
<dbReference type="EMBL" id="UYYG01001155">
    <property type="protein sequence ID" value="VDN56358.1"/>
    <property type="molecule type" value="Genomic_DNA"/>
</dbReference>